<evidence type="ECO:0000259" key="1">
    <source>
        <dbReference type="PROSITE" id="PS51459"/>
    </source>
</evidence>
<dbReference type="EMBL" id="FNVU01000001">
    <property type="protein sequence ID" value="SEF55823.1"/>
    <property type="molecule type" value="Genomic_DNA"/>
</dbReference>
<keyword evidence="3" id="KW-1185">Reference proteome</keyword>
<dbReference type="InterPro" id="IPR036597">
    <property type="entry name" value="Fido-like_dom_sf"/>
</dbReference>
<dbReference type="SUPFAM" id="SSF140931">
    <property type="entry name" value="Fic-like"/>
    <property type="match status" value="1"/>
</dbReference>
<dbReference type="PROSITE" id="PS51459">
    <property type="entry name" value="FIDO"/>
    <property type="match status" value="1"/>
</dbReference>
<gene>
    <name evidence="2" type="ORF">SAMN05216223_101329</name>
</gene>
<name>A0A1H5SZ08_9ACTN</name>
<dbReference type="InterPro" id="IPR003812">
    <property type="entry name" value="Fido"/>
</dbReference>
<feature type="domain" description="Fido" evidence="1">
    <location>
        <begin position="37"/>
        <end position="169"/>
    </location>
</feature>
<evidence type="ECO:0000313" key="2">
    <source>
        <dbReference type="EMBL" id="SEF55823.1"/>
    </source>
</evidence>
<reference evidence="2 3" key="1">
    <citation type="submission" date="2016-10" db="EMBL/GenBank/DDBJ databases">
        <authorList>
            <person name="de Groot N.N."/>
        </authorList>
    </citation>
    <scope>NUCLEOTIDE SEQUENCE [LARGE SCALE GENOMIC DNA]</scope>
    <source>
        <strain evidence="2 3">CGMCC 4.2023</strain>
    </source>
</reference>
<dbReference type="Pfam" id="PF02661">
    <property type="entry name" value="Fic"/>
    <property type="match status" value="1"/>
</dbReference>
<dbReference type="Proteomes" id="UP000236754">
    <property type="component" value="Unassembled WGS sequence"/>
</dbReference>
<sequence length="169" mass="18541">MAEDIRDFDGALDPARARGLLAALERVRADAERGATLDVELLRGWQRHVLGTARPPEFRTQPAFAKEGRKRYGIGPDTRARLDACLAESASGAGRPRLTARAARAYLDVCFFHPFDDGNARAAFLTLVFVLARERVPLRHVGLLRRVSFQAGDPEGALVFARFVENAAG</sequence>
<dbReference type="Gene3D" id="1.10.3290.10">
    <property type="entry name" value="Fido-like domain"/>
    <property type="match status" value="1"/>
</dbReference>
<proteinExistence type="predicted"/>
<dbReference type="AlphaFoldDB" id="A0A1H5SZ08"/>
<accession>A0A1H5SZ08</accession>
<evidence type="ECO:0000313" key="3">
    <source>
        <dbReference type="Proteomes" id="UP000236754"/>
    </source>
</evidence>
<protein>
    <submittedName>
        <fullName evidence="2">Fic/DOC family protein</fullName>
    </submittedName>
</protein>
<dbReference type="RefSeq" id="WP_235031730.1">
    <property type="nucleotide sequence ID" value="NZ_FNVU01000001.1"/>
</dbReference>
<organism evidence="2 3">
    <name type="scientific">Actinacidiphila yanglinensis</name>
    <dbReference type="NCBI Taxonomy" id="310779"/>
    <lineage>
        <taxon>Bacteria</taxon>
        <taxon>Bacillati</taxon>
        <taxon>Actinomycetota</taxon>
        <taxon>Actinomycetes</taxon>
        <taxon>Kitasatosporales</taxon>
        <taxon>Streptomycetaceae</taxon>
        <taxon>Actinacidiphila</taxon>
    </lineage>
</organism>